<keyword evidence="3" id="KW-1185">Reference proteome</keyword>
<dbReference type="EMBL" id="CP036290">
    <property type="protein sequence ID" value="QDU85032.1"/>
    <property type="molecule type" value="Genomic_DNA"/>
</dbReference>
<dbReference type="RefSeq" id="WP_145187629.1">
    <property type="nucleotide sequence ID" value="NZ_CP036290.1"/>
</dbReference>
<sequence>MKSTSHNVSDGPNWKRCLPLLPIALLPIGLIGFSLRPAFEYVALADDLAEVRGLDDEAQRLAQVVAAHGEGGLPTAQYEALLEAVAGRLPRGFEPTTFYDHCIAAARGLDLELESISAGLDLDLAAPVGADATLHSQSVTLQGTGALRDLEQLLVALHRRGQPVGVLQTKLDALASSGRFDFQLELAVYHLATPTAQFDDASDVPTGDA</sequence>
<keyword evidence="1" id="KW-1133">Transmembrane helix</keyword>
<keyword evidence="1" id="KW-0472">Membrane</keyword>
<accession>A0A518D0M9</accession>
<dbReference type="Proteomes" id="UP000319342">
    <property type="component" value="Chromosome"/>
</dbReference>
<keyword evidence="1" id="KW-0812">Transmembrane</keyword>
<gene>
    <name evidence="2" type="ORF">Pla163_21560</name>
</gene>
<evidence type="ECO:0000313" key="2">
    <source>
        <dbReference type="EMBL" id="QDU85032.1"/>
    </source>
</evidence>
<name>A0A518D0M9_9BACT</name>
<evidence type="ECO:0000313" key="3">
    <source>
        <dbReference type="Proteomes" id="UP000319342"/>
    </source>
</evidence>
<dbReference type="AlphaFoldDB" id="A0A518D0M9"/>
<evidence type="ECO:0000256" key="1">
    <source>
        <dbReference type="SAM" id="Phobius"/>
    </source>
</evidence>
<protein>
    <submittedName>
        <fullName evidence="2">Uncharacterized protein</fullName>
    </submittedName>
</protein>
<reference evidence="2 3" key="1">
    <citation type="submission" date="2019-02" db="EMBL/GenBank/DDBJ databases">
        <title>Deep-cultivation of Planctomycetes and their phenomic and genomic characterization uncovers novel biology.</title>
        <authorList>
            <person name="Wiegand S."/>
            <person name="Jogler M."/>
            <person name="Boedeker C."/>
            <person name="Pinto D."/>
            <person name="Vollmers J."/>
            <person name="Rivas-Marin E."/>
            <person name="Kohn T."/>
            <person name="Peeters S.H."/>
            <person name="Heuer A."/>
            <person name="Rast P."/>
            <person name="Oberbeckmann S."/>
            <person name="Bunk B."/>
            <person name="Jeske O."/>
            <person name="Meyerdierks A."/>
            <person name="Storesund J.E."/>
            <person name="Kallscheuer N."/>
            <person name="Luecker S."/>
            <person name="Lage O.M."/>
            <person name="Pohl T."/>
            <person name="Merkel B.J."/>
            <person name="Hornburger P."/>
            <person name="Mueller R.-W."/>
            <person name="Bruemmer F."/>
            <person name="Labrenz M."/>
            <person name="Spormann A.M."/>
            <person name="Op den Camp H."/>
            <person name="Overmann J."/>
            <person name="Amann R."/>
            <person name="Jetten M.S.M."/>
            <person name="Mascher T."/>
            <person name="Medema M.H."/>
            <person name="Devos D.P."/>
            <person name="Kaster A.-K."/>
            <person name="Ovreas L."/>
            <person name="Rohde M."/>
            <person name="Galperin M.Y."/>
            <person name="Jogler C."/>
        </authorList>
    </citation>
    <scope>NUCLEOTIDE SEQUENCE [LARGE SCALE GENOMIC DNA]</scope>
    <source>
        <strain evidence="2 3">Pla163</strain>
    </source>
</reference>
<feature type="transmembrane region" description="Helical" evidence="1">
    <location>
        <begin position="20"/>
        <end position="39"/>
    </location>
</feature>
<proteinExistence type="predicted"/>
<organism evidence="2 3">
    <name type="scientific">Rohdeia mirabilis</name>
    <dbReference type="NCBI Taxonomy" id="2528008"/>
    <lineage>
        <taxon>Bacteria</taxon>
        <taxon>Pseudomonadati</taxon>
        <taxon>Planctomycetota</taxon>
        <taxon>Planctomycetia</taxon>
        <taxon>Planctomycetia incertae sedis</taxon>
        <taxon>Rohdeia</taxon>
    </lineage>
</organism>